<dbReference type="InterPro" id="IPR050664">
    <property type="entry name" value="Octanoyltrans_LipM/LipL"/>
</dbReference>
<dbReference type="PANTHER" id="PTHR43679">
    <property type="entry name" value="OCTANOYLTRANSFERASE LIPM-RELATED"/>
    <property type="match status" value="1"/>
</dbReference>
<protein>
    <recommendedName>
        <fullName evidence="1">BPL/LPL catalytic domain-containing protein</fullName>
    </recommendedName>
</protein>
<reference evidence="2 3" key="1">
    <citation type="submission" date="2017-10" db="EMBL/GenBank/DDBJ databases">
        <title>Two draft genome sequences of Pusillimonas sp. strains isolated from a nitrate- and radionuclide-contaminated groundwater in Russia.</title>
        <authorList>
            <person name="Grouzdev D.S."/>
            <person name="Tourova T.P."/>
            <person name="Goeva M.A."/>
            <person name="Babich T.L."/>
            <person name="Sokolova D.S."/>
            <person name="Abdullin R."/>
            <person name="Poltaraus A.B."/>
            <person name="Toshchakov S.V."/>
            <person name="Nazina T.N."/>
        </authorList>
    </citation>
    <scope>NUCLEOTIDE SEQUENCE [LARGE SCALE GENOMIC DNA]</scope>
    <source>
        <strain evidence="2 3">JR1/69-3-13</strain>
    </source>
</reference>
<dbReference type="Pfam" id="PF21948">
    <property type="entry name" value="LplA-B_cat"/>
    <property type="match status" value="1"/>
</dbReference>
<gene>
    <name evidence="2" type="ORF">CR159_02330</name>
</gene>
<dbReference type="AlphaFoldDB" id="A0A2N4UA17"/>
<feature type="domain" description="BPL/LPL catalytic" evidence="1">
    <location>
        <begin position="26"/>
        <end position="240"/>
    </location>
</feature>
<keyword evidence="3" id="KW-1185">Reference proteome</keyword>
<dbReference type="PROSITE" id="PS51733">
    <property type="entry name" value="BPL_LPL_CATALYTIC"/>
    <property type="match status" value="1"/>
</dbReference>
<dbReference type="EMBL" id="PDNW01000001">
    <property type="protein sequence ID" value="PLC51871.1"/>
    <property type="molecule type" value="Genomic_DNA"/>
</dbReference>
<evidence type="ECO:0000259" key="1">
    <source>
        <dbReference type="PROSITE" id="PS51733"/>
    </source>
</evidence>
<accession>A0A2N4UA17</accession>
<dbReference type="Gene3D" id="3.30.930.10">
    <property type="entry name" value="Bira Bifunctional Protein, Domain 2"/>
    <property type="match status" value="1"/>
</dbReference>
<evidence type="ECO:0000313" key="3">
    <source>
        <dbReference type="Proteomes" id="UP000234190"/>
    </source>
</evidence>
<sequence length="240" mass="25397">MRFQLLPSTGLCQDARFDECLVGLAAQHGPTACLWESGQGLVVPRTYQRHASFAASCTSFAGLGWPVTVRQSGGGIVPQGPGIINLSLAYAVDGKPLDHSDDAYLLICRVIAAALREVGIDSHPQAVEGSFCDGRYNLAVGCGPSARKVAGTAQLWRRQAVASGTDTIQIVLVHGLILAEVDVAALTQCANRFEQAIGSEKRYSSDKIASLHTLATVPATDDRHFVAAVSAALERQIQSL</sequence>
<evidence type="ECO:0000313" key="2">
    <source>
        <dbReference type="EMBL" id="PLC51871.1"/>
    </source>
</evidence>
<dbReference type="RefSeq" id="WP_102072357.1">
    <property type="nucleotide sequence ID" value="NZ_PDNW01000001.1"/>
</dbReference>
<name>A0A2N4UA17_9BURK</name>
<dbReference type="SUPFAM" id="SSF55681">
    <property type="entry name" value="Class II aaRS and biotin synthetases"/>
    <property type="match status" value="1"/>
</dbReference>
<organism evidence="2 3">
    <name type="scientific">Pollutimonas subterranea</name>
    <dbReference type="NCBI Taxonomy" id="2045210"/>
    <lineage>
        <taxon>Bacteria</taxon>
        <taxon>Pseudomonadati</taxon>
        <taxon>Pseudomonadota</taxon>
        <taxon>Betaproteobacteria</taxon>
        <taxon>Burkholderiales</taxon>
        <taxon>Alcaligenaceae</taxon>
        <taxon>Pollutimonas</taxon>
    </lineage>
</organism>
<comment type="caution">
    <text evidence="2">The sequence shown here is derived from an EMBL/GenBank/DDBJ whole genome shotgun (WGS) entry which is preliminary data.</text>
</comment>
<dbReference type="PANTHER" id="PTHR43679:SF2">
    <property type="entry name" value="OCTANOYL-[GCVH]:PROTEIN N-OCTANOYLTRANSFERASE"/>
    <property type="match status" value="1"/>
</dbReference>
<dbReference type="InterPro" id="IPR045864">
    <property type="entry name" value="aa-tRNA-synth_II/BPL/LPL"/>
</dbReference>
<dbReference type="Proteomes" id="UP000234190">
    <property type="component" value="Unassembled WGS sequence"/>
</dbReference>
<dbReference type="InterPro" id="IPR004143">
    <property type="entry name" value="BPL_LPL_catalytic"/>
</dbReference>
<proteinExistence type="predicted"/>
<dbReference type="OrthoDB" id="7364083at2"/>